<dbReference type="EMBL" id="GBRH01177631">
    <property type="protein sequence ID" value="JAE20265.1"/>
    <property type="molecule type" value="Transcribed_RNA"/>
</dbReference>
<organism evidence="1">
    <name type="scientific">Arundo donax</name>
    <name type="common">Giant reed</name>
    <name type="synonym">Donax arundinaceus</name>
    <dbReference type="NCBI Taxonomy" id="35708"/>
    <lineage>
        <taxon>Eukaryota</taxon>
        <taxon>Viridiplantae</taxon>
        <taxon>Streptophyta</taxon>
        <taxon>Embryophyta</taxon>
        <taxon>Tracheophyta</taxon>
        <taxon>Spermatophyta</taxon>
        <taxon>Magnoliopsida</taxon>
        <taxon>Liliopsida</taxon>
        <taxon>Poales</taxon>
        <taxon>Poaceae</taxon>
        <taxon>PACMAD clade</taxon>
        <taxon>Arundinoideae</taxon>
        <taxon>Arundineae</taxon>
        <taxon>Arundo</taxon>
    </lineage>
</organism>
<proteinExistence type="predicted"/>
<reference evidence="1" key="2">
    <citation type="journal article" date="2015" name="Data Brief">
        <title>Shoot transcriptome of the giant reed, Arundo donax.</title>
        <authorList>
            <person name="Barrero R.A."/>
            <person name="Guerrero F.D."/>
            <person name="Moolhuijzen P."/>
            <person name="Goolsby J.A."/>
            <person name="Tidwell J."/>
            <person name="Bellgard S.E."/>
            <person name="Bellgard M.I."/>
        </authorList>
    </citation>
    <scope>NUCLEOTIDE SEQUENCE</scope>
    <source>
        <tissue evidence="1">Shoot tissue taken approximately 20 cm above the soil surface</tissue>
    </source>
</reference>
<protein>
    <submittedName>
        <fullName evidence="1">Uncharacterized protein</fullName>
    </submittedName>
</protein>
<accession>A0A0A9G590</accession>
<sequence length="57" mass="6304">MVEGTQRHHPRPVGLAGGLVLDPLWHPVDGCLLPPRHFHLVHVGVDKHLLHVHHPAA</sequence>
<name>A0A0A9G590_ARUDO</name>
<dbReference type="AlphaFoldDB" id="A0A0A9G590"/>
<reference evidence="1" key="1">
    <citation type="submission" date="2014-09" db="EMBL/GenBank/DDBJ databases">
        <authorList>
            <person name="Magalhaes I.L.F."/>
            <person name="Oliveira U."/>
            <person name="Santos F.R."/>
            <person name="Vidigal T.H.D.A."/>
            <person name="Brescovit A.D."/>
            <person name="Santos A.J."/>
        </authorList>
    </citation>
    <scope>NUCLEOTIDE SEQUENCE</scope>
    <source>
        <tissue evidence="1">Shoot tissue taken approximately 20 cm above the soil surface</tissue>
    </source>
</reference>
<evidence type="ECO:0000313" key="1">
    <source>
        <dbReference type="EMBL" id="JAE20265.1"/>
    </source>
</evidence>